<sequence length="51" mass="5538">MATTIKITPIVKGKESERFNAVISTSKTNKISEAKKAKIFALVSKVMAKKA</sequence>
<accession>A0ABU1Y5A7</accession>
<protein>
    <recommendedName>
        <fullName evidence="3">50S ribosomal protein L23</fullName>
    </recommendedName>
</protein>
<comment type="caution">
    <text evidence="1">The sequence shown here is derived from an EMBL/GenBank/DDBJ whole genome shotgun (WGS) entry which is preliminary data.</text>
</comment>
<keyword evidence="2" id="KW-1185">Reference proteome</keyword>
<evidence type="ECO:0008006" key="3">
    <source>
        <dbReference type="Google" id="ProtNLM"/>
    </source>
</evidence>
<organism evidence="1 2">
    <name type="scientific">Flavobacterium piscis</name>
    <dbReference type="NCBI Taxonomy" id="1114874"/>
    <lineage>
        <taxon>Bacteria</taxon>
        <taxon>Pseudomonadati</taxon>
        <taxon>Bacteroidota</taxon>
        <taxon>Flavobacteriia</taxon>
        <taxon>Flavobacteriales</taxon>
        <taxon>Flavobacteriaceae</taxon>
        <taxon>Flavobacterium</taxon>
    </lineage>
</organism>
<evidence type="ECO:0000313" key="2">
    <source>
        <dbReference type="Proteomes" id="UP001269081"/>
    </source>
</evidence>
<dbReference type="RefSeq" id="WP_310279359.1">
    <property type="nucleotide sequence ID" value="NZ_JAVDWQ010000003.1"/>
</dbReference>
<dbReference type="Proteomes" id="UP001269081">
    <property type="component" value="Unassembled WGS sequence"/>
</dbReference>
<dbReference type="EMBL" id="JAVDWQ010000003">
    <property type="protein sequence ID" value="MDR7209268.1"/>
    <property type="molecule type" value="Genomic_DNA"/>
</dbReference>
<reference evidence="1 2" key="1">
    <citation type="submission" date="2023-07" db="EMBL/GenBank/DDBJ databases">
        <title>Sorghum-associated microbial communities from plants grown in Nebraska, USA.</title>
        <authorList>
            <person name="Schachtman D."/>
        </authorList>
    </citation>
    <scope>NUCLEOTIDE SEQUENCE [LARGE SCALE GENOMIC DNA]</scope>
    <source>
        <strain evidence="1 2">4129</strain>
    </source>
</reference>
<gene>
    <name evidence="1" type="ORF">J2W48_001201</name>
</gene>
<proteinExistence type="predicted"/>
<evidence type="ECO:0000313" key="1">
    <source>
        <dbReference type="EMBL" id="MDR7209268.1"/>
    </source>
</evidence>
<name>A0ABU1Y5A7_9FLAO</name>